<proteinExistence type="predicted"/>
<sequence length="475" mass="51800">MATFTYTNLLTMDLGKLGTAVTDWKTMVGNLAKLKTEVSRGLVAKSEAARWEGVNATVTREFVRSTAKEFGDLHLEAESIHNVLQDAHTELSAVQKRAKQLDEEARKGGKVDPGMSVSDNGNGTVTVRALCSKKFPLYSQRSKDLEQWYADTLTGLVAHASEIDAAVSRALKNSHGGEPLNPGHAKYTSLDEDQLPRAVKLAALGGDANPRQRAELGRLWQSLSPEARAQLWKEHKKDLLAAGLLETTIKRLSPDAGSGPHGAETPGMTEVMTGAKMQLLAERADALGMTDAGRHMAHYLSNSGSPMFLPVDKMLSDDKGFQAHIEKQIRDNQNEWRKKALAEFWRNGGRPVAIPVQTGNRGYTFDREKNPNWFFAVGSTGSNVTGVVTVEPDASGKPKVGLDYQTNAWDRYNWDKGKGVDIGKIHIPDGQPSRLHTTGLAQEFSVSGSSSVKHYDLGGSTPNNGPLPKPDEPWR</sequence>
<dbReference type="eggNOG" id="COG5651">
    <property type="taxonomic scope" value="Bacteria"/>
</dbReference>
<accession>D7BSY7</accession>
<dbReference type="Proteomes" id="UP000000377">
    <property type="component" value="Chromosome"/>
</dbReference>
<dbReference type="PATRIC" id="fig|749414.3.peg.44"/>
<dbReference type="EMBL" id="CP002047">
    <property type="protein sequence ID" value="ADI03164.1"/>
    <property type="molecule type" value="Genomic_DNA"/>
</dbReference>
<dbReference type="HOGENOM" id="CLU_048428_0_0_11"/>
<evidence type="ECO:0000313" key="3">
    <source>
        <dbReference type="Proteomes" id="UP000000377"/>
    </source>
</evidence>
<organism evidence="2 3">
    <name type="scientific">Streptomyces bingchenggensis (strain BCW-1)</name>
    <dbReference type="NCBI Taxonomy" id="749414"/>
    <lineage>
        <taxon>Bacteria</taxon>
        <taxon>Bacillati</taxon>
        <taxon>Actinomycetota</taxon>
        <taxon>Actinomycetes</taxon>
        <taxon>Kitasatosporales</taxon>
        <taxon>Streptomycetaceae</taxon>
        <taxon>Streptomyces</taxon>
    </lineage>
</organism>
<reference evidence="2 3" key="1">
    <citation type="journal article" date="2010" name="J. Bacteriol.">
        <title>Genome sequence of the milbemycin-producing bacterium Streptomyces bingchenggensis.</title>
        <authorList>
            <person name="Wang X.J."/>
            <person name="Yan Y.J."/>
            <person name="Zhang B."/>
            <person name="An J."/>
            <person name="Wang J.J."/>
            <person name="Tian J."/>
            <person name="Jiang L."/>
            <person name="Chen Y.H."/>
            <person name="Huang S.X."/>
            <person name="Yin M."/>
            <person name="Zhang J."/>
            <person name="Gao A.L."/>
            <person name="Liu C.X."/>
            <person name="Zhu Z.X."/>
            <person name="Xiang W.S."/>
        </authorList>
    </citation>
    <scope>NUCLEOTIDE SEQUENCE [LARGE SCALE GENOMIC DNA]</scope>
    <source>
        <strain evidence="2 3">BCW-1</strain>
    </source>
</reference>
<dbReference type="AlphaFoldDB" id="D7BSY7"/>
<dbReference type="KEGG" id="sbh:SBI_00043"/>
<name>D7BSY7_STRBB</name>
<gene>
    <name evidence="2" type="ordered locus">SBI_00043</name>
</gene>
<feature type="region of interest" description="Disordered" evidence="1">
    <location>
        <begin position="450"/>
        <end position="475"/>
    </location>
</feature>
<dbReference type="STRING" id="749414.SBI_00043"/>
<evidence type="ECO:0000313" key="2">
    <source>
        <dbReference type="EMBL" id="ADI03164.1"/>
    </source>
</evidence>
<dbReference type="RefSeq" id="WP_014172643.1">
    <property type="nucleotide sequence ID" value="NC_016582.1"/>
</dbReference>
<protein>
    <submittedName>
        <fullName evidence="2">Uncharacterized protein</fullName>
    </submittedName>
</protein>
<keyword evidence="3" id="KW-1185">Reference proteome</keyword>
<evidence type="ECO:0000256" key="1">
    <source>
        <dbReference type="SAM" id="MobiDB-lite"/>
    </source>
</evidence>